<gene>
    <name evidence="2" type="ORF">IAG03_04525</name>
</gene>
<dbReference type="Proteomes" id="UP000651482">
    <property type="component" value="Unassembled WGS sequence"/>
</dbReference>
<dbReference type="RefSeq" id="WP_249318624.1">
    <property type="nucleotide sequence ID" value="NZ_JACRSN010000005.1"/>
</dbReference>
<dbReference type="InterPro" id="IPR009081">
    <property type="entry name" value="PP-bd_ACP"/>
</dbReference>
<sequence length="89" mass="10385">MTQEELFARLNTVFRDVFDDDQITVTPETTAADIEDWDSLNHITLISAVEDEFHVRFTMGEVSTMKNVGEMAKIIMERAKPEKKKRKFF</sequence>
<comment type="caution">
    <text evidence="2">The sequence shown here is derived from an EMBL/GenBank/DDBJ whole genome shotgun (WGS) entry which is preliminary data.</text>
</comment>
<dbReference type="Gene3D" id="1.10.1200.10">
    <property type="entry name" value="ACP-like"/>
    <property type="match status" value="1"/>
</dbReference>
<evidence type="ECO:0000259" key="1">
    <source>
        <dbReference type="PROSITE" id="PS50075"/>
    </source>
</evidence>
<keyword evidence="3" id="KW-1185">Reference proteome</keyword>
<organism evidence="2 3">
    <name type="scientific">Yeguia hominis</name>
    <dbReference type="NCBI Taxonomy" id="2763662"/>
    <lineage>
        <taxon>Bacteria</taxon>
        <taxon>Bacillati</taxon>
        <taxon>Bacillota</taxon>
        <taxon>Clostridia</taxon>
        <taxon>Eubacteriales</taxon>
        <taxon>Yeguiaceae</taxon>
        <taxon>Yeguia</taxon>
    </lineage>
</organism>
<dbReference type="SUPFAM" id="SSF47336">
    <property type="entry name" value="ACP-like"/>
    <property type="match status" value="1"/>
</dbReference>
<reference evidence="2" key="1">
    <citation type="submission" date="2020-08" db="EMBL/GenBank/DDBJ databases">
        <title>Genome public.</title>
        <authorList>
            <person name="Liu C."/>
            <person name="Sun Q."/>
        </authorList>
    </citation>
    <scope>NUCLEOTIDE SEQUENCE</scope>
    <source>
        <strain evidence="2">NSJ-40</strain>
    </source>
</reference>
<dbReference type="Pfam" id="PF00550">
    <property type="entry name" value="PP-binding"/>
    <property type="match status" value="1"/>
</dbReference>
<protein>
    <submittedName>
        <fullName evidence="2">Acyl carrier protein</fullName>
    </submittedName>
</protein>
<proteinExistence type="predicted"/>
<name>A0A926D8C4_9FIRM</name>
<dbReference type="EMBL" id="JACRSN010000005">
    <property type="protein sequence ID" value="MBC8533278.1"/>
    <property type="molecule type" value="Genomic_DNA"/>
</dbReference>
<accession>A0A926D8C4</accession>
<dbReference type="PROSITE" id="PS50075">
    <property type="entry name" value="CARRIER"/>
    <property type="match status" value="1"/>
</dbReference>
<evidence type="ECO:0000313" key="2">
    <source>
        <dbReference type="EMBL" id="MBC8533278.1"/>
    </source>
</evidence>
<dbReference type="InterPro" id="IPR036736">
    <property type="entry name" value="ACP-like_sf"/>
</dbReference>
<evidence type="ECO:0000313" key="3">
    <source>
        <dbReference type="Proteomes" id="UP000651482"/>
    </source>
</evidence>
<feature type="domain" description="Carrier" evidence="1">
    <location>
        <begin position="1"/>
        <end position="79"/>
    </location>
</feature>
<dbReference type="AlphaFoldDB" id="A0A926D8C4"/>